<evidence type="ECO:0000313" key="7">
    <source>
        <dbReference type="Proteomes" id="UP000251314"/>
    </source>
</evidence>
<accession>A0A329RU26</accession>
<reference evidence="2" key="2">
    <citation type="submission" date="2018-10" db="EMBL/GenBank/DDBJ databases">
        <title>Effector identification in a new, highly contiguous assembly of the strawberry crown rot pathogen Phytophthora cactorum.</title>
        <authorList>
            <person name="Armitage A.D."/>
            <person name="Nellist C.F."/>
            <person name="Bates H."/>
            <person name="Vickerstaff R.J."/>
            <person name="Harrison R.J."/>
        </authorList>
    </citation>
    <scope>NUCLEOTIDE SEQUENCE</scope>
    <source>
        <strain evidence="2">15-7</strain>
        <strain evidence="3">4032</strain>
        <strain evidence="4">P415</strain>
        <strain evidence="5">P421</strain>
    </source>
</reference>
<dbReference type="OrthoDB" id="205893at2759"/>
<dbReference type="Proteomes" id="UP000697107">
    <property type="component" value="Unassembled WGS sequence"/>
</dbReference>
<organism evidence="6 7">
    <name type="scientific">Phytophthora cactorum</name>
    <dbReference type="NCBI Taxonomy" id="29920"/>
    <lineage>
        <taxon>Eukaryota</taxon>
        <taxon>Sar</taxon>
        <taxon>Stramenopiles</taxon>
        <taxon>Oomycota</taxon>
        <taxon>Peronosporomycetes</taxon>
        <taxon>Peronosporales</taxon>
        <taxon>Peronosporaceae</taxon>
        <taxon>Phytophthora</taxon>
    </lineage>
</organism>
<dbReference type="EMBL" id="RCMV01000338">
    <property type="protein sequence ID" value="KAG3218869.1"/>
    <property type="molecule type" value="Genomic_DNA"/>
</dbReference>
<evidence type="ECO:0000313" key="3">
    <source>
        <dbReference type="EMBL" id="KAG2915687.1"/>
    </source>
</evidence>
<dbReference type="Proteomes" id="UP000774804">
    <property type="component" value="Unassembled WGS sequence"/>
</dbReference>
<dbReference type="EMBL" id="MJFZ01000631">
    <property type="protein sequence ID" value="RAW26628.1"/>
    <property type="molecule type" value="Genomic_DNA"/>
</dbReference>
<proteinExistence type="predicted"/>
<evidence type="ECO:0000313" key="6">
    <source>
        <dbReference type="EMBL" id="RAW26628.1"/>
    </source>
</evidence>
<protein>
    <submittedName>
        <fullName evidence="6">Uncharacterized protein</fullName>
    </submittedName>
</protein>
<dbReference type="EMBL" id="RCMI01000352">
    <property type="protein sequence ID" value="KAG2915687.1"/>
    <property type="molecule type" value="Genomic_DNA"/>
</dbReference>
<comment type="caution">
    <text evidence="6">The sequence shown here is derived from an EMBL/GenBank/DDBJ whole genome shotgun (WGS) entry which is preliminary data.</text>
</comment>
<feature type="compositionally biased region" description="Polar residues" evidence="1">
    <location>
        <begin position="207"/>
        <end position="216"/>
    </location>
</feature>
<feature type="region of interest" description="Disordered" evidence="1">
    <location>
        <begin position="482"/>
        <end position="627"/>
    </location>
</feature>
<reference evidence="6 7" key="1">
    <citation type="submission" date="2018-01" db="EMBL/GenBank/DDBJ databases">
        <title>Draft genome of the strawberry crown rot pathogen Phytophthora cactorum.</title>
        <authorList>
            <person name="Armitage A.D."/>
            <person name="Lysoe E."/>
            <person name="Nellist C.F."/>
            <person name="Harrison R.J."/>
            <person name="Brurberg M.B."/>
        </authorList>
    </citation>
    <scope>NUCLEOTIDE SEQUENCE [LARGE SCALE GENOMIC DNA]</scope>
    <source>
        <strain evidence="6 7">10300</strain>
    </source>
</reference>
<dbReference type="Proteomes" id="UP000735874">
    <property type="component" value="Unassembled WGS sequence"/>
</dbReference>
<dbReference type="InterPro" id="IPR011992">
    <property type="entry name" value="EF-hand-dom_pair"/>
</dbReference>
<feature type="compositionally biased region" description="Polar residues" evidence="1">
    <location>
        <begin position="358"/>
        <end position="371"/>
    </location>
</feature>
<dbReference type="Gene3D" id="1.10.238.10">
    <property type="entry name" value="EF-hand"/>
    <property type="match status" value="1"/>
</dbReference>
<dbReference type="EMBL" id="RCMG01000309">
    <property type="protein sequence ID" value="KAG2856972.1"/>
    <property type="molecule type" value="Genomic_DNA"/>
</dbReference>
<dbReference type="EMBL" id="RCML01000370">
    <property type="protein sequence ID" value="KAG2979188.1"/>
    <property type="molecule type" value="Genomic_DNA"/>
</dbReference>
<feature type="compositionally biased region" description="Low complexity" evidence="1">
    <location>
        <begin position="618"/>
        <end position="627"/>
    </location>
</feature>
<evidence type="ECO:0000313" key="2">
    <source>
        <dbReference type="EMBL" id="KAG2856972.1"/>
    </source>
</evidence>
<name>A0A329RU26_9STRA</name>
<evidence type="ECO:0000313" key="5">
    <source>
        <dbReference type="EMBL" id="KAG3218869.1"/>
    </source>
</evidence>
<feature type="region of interest" description="Disordered" evidence="1">
    <location>
        <begin position="394"/>
        <end position="414"/>
    </location>
</feature>
<evidence type="ECO:0000313" key="4">
    <source>
        <dbReference type="EMBL" id="KAG2979188.1"/>
    </source>
</evidence>
<keyword evidence="7" id="KW-1185">Reference proteome</keyword>
<feature type="region of interest" description="Disordered" evidence="1">
    <location>
        <begin position="195"/>
        <end position="225"/>
    </location>
</feature>
<evidence type="ECO:0000256" key="1">
    <source>
        <dbReference type="SAM" id="MobiDB-lite"/>
    </source>
</evidence>
<dbReference type="STRING" id="29920.A0A329RU26"/>
<dbReference type="Proteomes" id="UP000760860">
    <property type="component" value="Unassembled WGS sequence"/>
</dbReference>
<feature type="region of interest" description="Disordered" evidence="1">
    <location>
        <begin position="351"/>
        <end position="371"/>
    </location>
</feature>
<dbReference type="VEuPathDB" id="FungiDB:PC110_g16969"/>
<dbReference type="SUPFAM" id="SSF47473">
    <property type="entry name" value="EF-hand"/>
    <property type="match status" value="1"/>
</dbReference>
<sequence length="627" mass="67122">MGTSTSKASPLAPTFERMATWDLKASRNLLQTYKDKDMEFGLDSQGLADLVGGDKQWAERIIDAFRSHTGIINALAFICGACLVSSGPALEKAGMIFDALDFDSTEQISMDEMTISLLCCARGFCVMAGVGTIPSDEELETVTLQAYRDLNKGSSQSITKAEFTKWILEFANGTGTPITREVTLQSALEQFRVTSATERVEEKEENNIFSPPQKTNEAPDAQLHDPADDLLLDDPLQQEVVDGLTPENAGELLADQEHAFIDENTDLPEPVAPEIGAKLAGDQEHAFIDESADLPEPAEAAFVATEVDEQTPNGNESTAVKAELQDTSLIGNNDQVNENAFVAQSDDLVGELGDSHADTTSAGELEQGTVNETFDRRIEATDYVGVTLETESDYPTFVGDGDEQHDGASTQDQTGNLAVEAALETGTTEAETQQDNESNNTNLEAQKAEPIAASLEVAVEEAPPEPTPEDLLYEQDDFAQDTDTGADVVDVSSLGENAEDAQHTEYTERTTQSLEAPAELPEAVTTERESEVINAQDVVDNGSQEPVDYAQAGEEDSTVVADPTGESPRTDLNAFDTFDHQDSRFDGSSGLPPPEPQGLLGDSAAPAVDTAPEEAELSAEALNAPAK</sequence>
<gene>
    <name evidence="6" type="ORF">PC110_g16969</name>
    <name evidence="2" type="ORF">PC113_g11111</name>
    <name evidence="3" type="ORF">PC115_g11310</name>
    <name evidence="4" type="ORF">PC118_g11887</name>
    <name evidence="5" type="ORF">PC129_g10331</name>
</gene>
<dbReference type="AlphaFoldDB" id="A0A329RU26"/>
<dbReference type="Proteomes" id="UP000251314">
    <property type="component" value="Unassembled WGS sequence"/>
</dbReference>